<dbReference type="EMBL" id="JAWDGP010003187">
    <property type="protein sequence ID" value="KAK3776702.1"/>
    <property type="molecule type" value="Genomic_DNA"/>
</dbReference>
<name>A0AAE1DNC7_9GAST</name>
<proteinExistence type="predicted"/>
<protein>
    <submittedName>
        <fullName evidence="2">Uncharacterized protein</fullName>
    </submittedName>
</protein>
<evidence type="ECO:0000313" key="3">
    <source>
        <dbReference type="Proteomes" id="UP001283361"/>
    </source>
</evidence>
<gene>
    <name evidence="2" type="ORF">RRG08_035277</name>
</gene>
<dbReference type="Proteomes" id="UP001283361">
    <property type="component" value="Unassembled WGS sequence"/>
</dbReference>
<keyword evidence="3" id="KW-1185">Reference proteome</keyword>
<reference evidence="2" key="1">
    <citation type="journal article" date="2023" name="G3 (Bethesda)">
        <title>A reference genome for the long-term kleptoplast-retaining sea slug Elysia crispata morphotype clarki.</title>
        <authorList>
            <person name="Eastman K.E."/>
            <person name="Pendleton A.L."/>
            <person name="Shaikh M.A."/>
            <person name="Suttiyut T."/>
            <person name="Ogas R."/>
            <person name="Tomko P."/>
            <person name="Gavelis G."/>
            <person name="Widhalm J.R."/>
            <person name="Wisecaver J.H."/>
        </authorList>
    </citation>
    <scope>NUCLEOTIDE SEQUENCE</scope>
    <source>
        <strain evidence="2">ECLA1</strain>
    </source>
</reference>
<feature type="region of interest" description="Disordered" evidence="1">
    <location>
        <begin position="16"/>
        <end position="67"/>
    </location>
</feature>
<feature type="region of interest" description="Disordered" evidence="1">
    <location>
        <begin position="240"/>
        <end position="269"/>
    </location>
</feature>
<evidence type="ECO:0000256" key="1">
    <source>
        <dbReference type="SAM" id="MobiDB-lite"/>
    </source>
</evidence>
<organism evidence="2 3">
    <name type="scientific">Elysia crispata</name>
    <name type="common">lettuce slug</name>
    <dbReference type="NCBI Taxonomy" id="231223"/>
    <lineage>
        <taxon>Eukaryota</taxon>
        <taxon>Metazoa</taxon>
        <taxon>Spiralia</taxon>
        <taxon>Lophotrochozoa</taxon>
        <taxon>Mollusca</taxon>
        <taxon>Gastropoda</taxon>
        <taxon>Heterobranchia</taxon>
        <taxon>Euthyneura</taxon>
        <taxon>Panpulmonata</taxon>
        <taxon>Sacoglossa</taxon>
        <taxon>Placobranchoidea</taxon>
        <taxon>Plakobranchidae</taxon>
        <taxon>Elysia</taxon>
    </lineage>
</organism>
<accession>A0AAE1DNC7</accession>
<feature type="compositionally biased region" description="Basic and acidic residues" evidence="1">
    <location>
        <begin position="53"/>
        <end position="62"/>
    </location>
</feature>
<sequence length="290" mass="32423">MYPYSRGKRLLEMSLERTANESKQSRLSNSSEKLKPQDQVSSILNIPTPWLTEKPKPQDKTPNETPSILNISTSQLIELPENLDLSVSGDDFSLSDLPPLSAALKVATYIMNECCDKICNGEQKANADSVVDDMDDENSAAPEKIFDGVANDTTFQESDDISARDDNNMFRFINLGERETLSVIEFSFRRSTHVAQKSRAITDDRVTRTIGSWVKHPMKTVLPVWKLDFMMADEADSSYTEIGENANKPPCRGSKRKQNQIQSGGRSHKHWGYKSQVLGLQVAAVTLAPH</sequence>
<dbReference type="AlphaFoldDB" id="A0AAE1DNC7"/>
<evidence type="ECO:0000313" key="2">
    <source>
        <dbReference type="EMBL" id="KAK3776702.1"/>
    </source>
</evidence>
<comment type="caution">
    <text evidence="2">The sequence shown here is derived from an EMBL/GenBank/DDBJ whole genome shotgun (WGS) entry which is preliminary data.</text>
</comment>